<gene>
    <name evidence="2" type="ORF">HG543_40905</name>
</gene>
<evidence type="ECO:0000313" key="3">
    <source>
        <dbReference type="Proteomes" id="UP000518300"/>
    </source>
</evidence>
<accession>A0A848LTQ4</accession>
<keyword evidence="3" id="KW-1185">Reference proteome</keyword>
<dbReference type="EMBL" id="JABBJJ010000301">
    <property type="protein sequence ID" value="NMO21166.1"/>
    <property type="molecule type" value="Genomic_DNA"/>
</dbReference>
<dbReference type="AlphaFoldDB" id="A0A848LTQ4"/>
<dbReference type="Proteomes" id="UP000518300">
    <property type="component" value="Unassembled WGS sequence"/>
</dbReference>
<feature type="compositionally biased region" description="Basic and acidic residues" evidence="1">
    <location>
        <begin position="56"/>
        <end position="67"/>
    </location>
</feature>
<proteinExistence type="predicted"/>
<comment type="caution">
    <text evidence="2">The sequence shown here is derived from an EMBL/GenBank/DDBJ whole genome shotgun (WGS) entry which is preliminary data.</text>
</comment>
<protein>
    <submittedName>
        <fullName evidence="2">Uncharacterized protein</fullName>
    </submittedName>
</protein>
<reference evidence="2 3" key="1">
    <citation type="submission" date="2020-04" db="EMBL/GenBank/DDBJ databases">
        <title>Draft genome of Pyxidicoccus fallax type strain.</title>
        <authorList>
            <person name="Whitworth D.E."/>
        </authorList>
    </citation>
    <scope>NUCLEOTIDE SEQUENCE [LARGE SCALE GENOMIC DNA]</scope>
    <source>
        <strain evidence="2 3">DSM 14698</strain>
    </source>
</reference>
<evidence type="ECO:0000313" key="2">
    <source>
        <dbReference type="EMBL" id="NMO21166.1"/>
    </source>
</evidence>
<organism evidence="2 3">
    <name type="scientific">Pyxidicoccus fallax</name>
    <dbReference type="NCBI Taxonomy" id="394095"/>
    <lineage>
        <taxon>Bacteria</taxon>
        <taxon>Pseudomonadati</taxon>
        <taxon>Myxococcota</taxon>
        <taxon>Myxococcia</taxon>
        <taxon>Myxococcales</taxon>
        <taxon>Cystobacterineae</taxon>
        <taxon>Myxococcaceae</taxon>
        <taxon>Pyxidicoccus</taxon>
    </lineage>
</organism>
<dbReference type="RefSeq" id="WP_169350363.1">
    <property type="nucleotide sequence ID" value="NZ_JABBJJ010000301.1"/>
</dbReference>
<sequence>MPGISNNVRLPKPQSEVSRKEEPATSGIGSAPNTTTPEQPPSRKGLSGAVNGVTDSLREKRNKDSFE</sequence>
<feature type="compositionally biased region" description="Polar residues" evidence="1">
    <location>
        <begin position="27"/>
        <end position="37"/>
    </location>
</feature>
<evidence type="ECO:0000256" key="1">
    <source>
        <dbReference type="SAM" id="MobiDB-lite"/>
    </source>
</evidence>
<feature type="region of interest" description="Disordered" evidence="1">
    <location>
        <begin position="1"/>
        <end position="67"/>
    </location>
</feature>
<name>A0A848LTQ4_9BACT</name>